<name>A0ACC1ADY6_9ROSI</name>
<dbReference type="Proteomes" id="UP001164250">
    <property type="component" value="Chromosome 11"/>
</dbReference>
<proteinExistence type="predicted"/>
<comment type="caution">
    <text evidence="1">The sequence shown here is derived from an EMBL/GenBank/DDBJ whole genome shotgun (WGS) entry which is preliminary data.</text>
</comment>
<protein>
    <submittedName>
        <fullName evidence="1">Uncharacterized protein</fullName>
    </submittedName>
</protein>
<accession>A0ACC1ADY6</accession>
<reference evidence="2" key="1">
    <citation type="journal article" date="2023" name="G3 (Bethesda)">
        <title>Genome assembly and association tests identify interacting loci associated with vigor, precocity, and sex in interspecific pistachio rootstocks.</title>
        <authorList>
            <person name="Palmer W."/>
            <person name="Jacygrad E."/>
            <person name="Sagayaradj S."/>
            <person name="Cavanaugh K."/>
            <person name="Han R."/>
            <person name="Bertier L."/>
            <person name="Beede B."/>
            <person name="Kafkas S."/>
            <person name="Golino D."/>
            <person name="Preece J."/>
            <person name="Michelmore R."/>
        </authorList>
    </citation>
    <scope>NUCLEOTIDE SEQUENCE [LARGE SCALE GENOMIC DNA]</scope>
</reference>
<dbReference type="EMBL" id="CM047907">
    <property type="protein sequence ID" value="KAJ0084238.1"/>
    <property type="molecule type" value="Genomic_DNA"/>
</dbReference>
<organism evidence="1 2">
    <name type="scientific">Pistacia atlantica</name>
    <dbReference type="NCBI Taxonomy" id="434234"/>
    <lineage>
        <taxon>Eukaryota</taxon>
        <taxon>Viridiplantae</taxon>
        <taxon>Streptophyta</taxon>
        <taxon>Embryophyta</taxon>
        <taxon>Tracheophyta</taxon>
        <taxon>Spermatophyta</taxon>
        <taxon>Magnoliopsida</taxon>
        <taxon>eudicotyledons</taxon>
        <taxon>Gunneridae</taxon>
        <taxon>Pentapetalae</taxon>
        <taxon>rosids</taxon>
        <taxon>malvids</taxon>
        <taxon>Sapindales</taxon>
        <taxon>Anacardiaceae</taxon>
        <taxon>Pistacia</taxon>
    </lineage>
</organism>
<evidence type="ECO:0000313" key="1">
    <source>
        <dbReference type="EMBL" id="KAJ0084238.1"/>
    </source>
</evidence>
<gene>
    <name evidence="1" type="ORF">Patl1_31020</name>
</gene>
<evidence type="ECO:0000313" key="2">
    <source>
        <dbReference type="Proteomes" id="UP001164250"/>
    </source>
</evidence>
<keyword evidence="2" id="KW-1185">Reference proteome</keyword>
<sequence>MKIFHLVALPFPEWFCFIDSETKPDSIRFVTVPNVIPSELVRSKNFPGFFESVFTKMEAPFEKLLDEVEFETPGTAIIADSYMPWAVDVGNRRNIPVASLWPMSASY</sequence>